<evidence type="ECO:0000256" key="1">
    <source>
        <dbReference type="SAM" id="MobiDB-lite"/>
    </source>
</evidence>
<dbReference type="EMBL" id="BOPH01000013">
    <property type="protein sequence ID" value="GIJ66001.1"/>
    <property type="molecule type" value="Genomic_DNA"/>
</dbReference>
<comment type="caution">
    <text evidence="2">The sequence shown here is derived from an EMBL/GenBank/DDBJ whole genome shotgun (WGS) entry which is preliminary data.</text>
</comment>
<reference evidence="2" key="1">
    <citation type="submission" date="2021-01" db="EMBL/GenBank/DDBJ databases">
        <title>Whole genome shotgun sequence of Virgisporangium ochraceum NBRC 16418.</title>
        <authorList>
            <person name="Komaki H."/>
            <person name="Tamura T."/>
        </authorList>
    </citation>
    <scope>NUCLEOTIDE SEQUENCE</scope>
    <source>
        <strain evidence="2">NBRC 16418</strain>
    </source>
</reference>
<name>A0A8J3ZLK3_9ACTN</name>
<gene>
    <name evidence="2" type="ORF">Voc01_009180</name>
</gene>
<evidence type="ECO:0000313" key="2">
    <source>
        <dbReference type="EMBL" id="GIJ66001.1"/>
    </source>
</evidence>
<protein>
    <submittedName>
        <fullName evidence="2">Uncharacterized protein</fullName>
    </submittedName>
</protein>
<dbReference type="AlphaFoldDB" id="A0A8J3ZLK3"/>
<organism evidence="2 3">
    <name type="scientific">Virgisporangium ochraceum</name>
    <dbReference type="NCBI Taxonomy" id="65505"/>
    <lineage>
        <taxon>Bacteria</taxon>
        <taxon>Bacillati</taxon>
        <taxon>Actinomycetota</taxon>
        <taxon>Actinomycetes</taxon>
        <taxon>Micromonosporales</taxon>
        <taxon>Micromonosporaceae</taxon>
        <taxon>Virgisporangium</taxon>
    </lineage>
</organism>
<dbReference type="Proteomes" id="UP000635606">
    <property type="component" value="Unassembled WGS sequence"/>
</dbReference>
<feature type="region of interest" description="Disordered" evidence="1">
    <location>
        <begin position="1"/>
        <end position="24"/>
    </location>
</feature>
<keyword evidence="3" id="KW-1185">Reference proteome</keyword>
<sequence>MPLTVPLKEPLGTPTTGAGAGANCQLIVPPPVRPAERWNEDGSTTTLPFDLVTILT</sequence>
<proteinExistence type="predicted"/>
<accession>A0A8J3ZLK3</accession>
<evidence type="ECO:0000313" key="3">
    <source>
        <dbReference type="Proteomes" id="UP000635606"/>
    </source>
</evidence>